<dbReference type="GO" id="GO:0006313">
    <property type="term" value="P:DNA transposition"/>
    <property type="evidence" value="ECO:0007669"/>
    <property type="project" value="InterPro"/>
</dbReference>
<comment type="caution">
    <text evidence="2">The sequence shown here is derived from an EMBL/GenBank/DDBJ whole genome shotgun (WGS) entry which is preliminary data.</text>
</comment>
<evidence type="ECO:0000259" key="1">
    <source>
        <dbReference type="Pfam" id="PF04986"/>
    </source>
</evidence>
<evidence type="ECO:0000313" key="3">
    <source>
        <dbReference type="Proteomes" id="UP000193335"/>
    </source>
</evidence>
<dbReference type="EMBL" id="NAFL01000207">
    <property type="protein sequence ID" value="OSJ35994.1"/>
    <property type="molecule type" value="Genomic_DNA"/>
</dbReference>
<gene>
    <name evidence="2" type="ORF">BSZ19_06130</name>
</gene>
<protein>
    <recommendedName>
        <fullName evidence="1">Transposase IS801/IS1294 domain-containing protein</fullName>
    </recommendedName>
</protein>
<evidence type="ECO:0000313" key="2">
    <source>
        <dbReference type="EMBL" id="OSJ35994.1"/>
    </source>
</evidence>
<dbReference type="Pfam" id="PF04986">
    <property type="entry name" value="Y2_Tnp"/>
    <property type="match status" value="1"/>
</dbReference>
<name>A0A1Y2JYF7_BRAJP</name>
<dbReference type="Proteomes" id="UP000193335">
    <property type="component" value="Unassembled WGS sequence"/>
</dbReference>
<dbReference type="GO" id="GO:0004803">
    <property type="term" value="F:transposase activity"/>
    <property type="evidence" value="ECO:0007669"/>
    <property type="project" value="InterPro"/>
</dbReference>
<organism evidence="2 3">
    <name type="scientific">Bradyrhizobium japonicum</name>
    <dbReference type="NCBI Taxonomy" id="375"/>
    <lineage>
        <taxon>Bacteria</taxon>
        <taxon>Pseudomonadati</taxon>
        <taxon>Pseudomonadota</taxon>
        <taxon>Alphaproteobacteria</taxon>
        <taxon>Hyphomicrobiales</taxon>
        <taxon>Nitrobacteraceae</taxon>
        <taxon>Bradyrhizobium</taxon>
    </lineage>
</organism>
<reference evidence="2 3" key="1">
    <citation type="submission" date="2017-03" db="EMBL/GenBank/DDBJ databases">
        <title>Whole genome sequences of fourteen strains of Bradyrhizobium canariense and one strain of Bradyrhizobium japonicum isolated from Lupinus (Papilionoideae: Genisteae) species in Algeria.</title>
        <authorList>
            <person name="Crovadore J."/>
            <person name="Chekireb D."/>
            <person name="Brachmann A."/>
            <person name="Chablais R."/>
            <person name="Cochard B."/>
            <person name="Lefort F."/>
        </authorList>
    </citation>
    <scope>NUCLEOTIDE SEQUENCE [LARGE SCALE GENOMIC DNA]</scope>
    <source>
        <strain evidence="2 3">UBMA197</strain>
    </source>
</reference>
<dbReference type="GO" id="GO:0003677">
    <property type="term" value="F:DNA binding"/>
    <property type="evidence" value="ECO:0007669"/>
    <property type="project" value="InterPro"/>
</dbReference>
<accession>A0A1Y2JYF7</accession>
<feature type="domain" description="Transposase IS801/IS1294" evidence="1">
    <location>
        <begin position="48"/>
        <end position="109"/>
    </location>
</feature>
<sequence length="132" mass="15246">MPRRTRIPRISDRRHPELLRSRIPGQACRLRSSARRHAAHQLGRLRQTAVRGPAQVLAYLGRYTHRVAIANSRLVALDEDHVTFTWKDYRQNGATKIMKLKPDELIQRIERESGASTMLAISAWESASVRRR</sequence>
<dbReference type="AlphaFoldDB" id="A0A1Y2JYF7"/>
<dbReference type="InterPro" id="IPR007069">
    <property type="entry name" value="Transposase_32"/>
</dbReference>
<proteinExistence type="predicted"/>